<evidence type="ECO:0000313" key="2">
    <source>
        <dbReference type="EMBL" id="SKC67393.1"/>
    </source>
</evidence>
<feature type="region of interest" description="Disordered" evidence="1">
    <location>
        <begin position="1"/>
        <end position="45"/>
    </location>
</feature>
<name>A0A1T5KUQ8_9GAMM</name>
<feature type="compositionally biased region" description="Polar residues" evidence="1">
    <location>
        <begin position="1"/>
        <end position="10"/>
    </location>
</feature>
<dbReference type="Proteomes" id="UP000190341">
    <property type="component" value="Unassembled WGS sequence"/>
</dbReference>
<keyword evidence="3" id="KW-1185">Reference proteome</keyword>
<protein>
    <submittedName>
        <fullName evidence="2">Uncharacterized protein</fullName>
    </submittedName>
</protein>
<evidence type="ECO:0000256" key="1">
    <source>
        <dbReference type="SAM" id="MobiDB-lite"/>
    </source>
</evidence>
<accession>A0A1T5KUQ8</accession>
<proteinExistence type="predicted"/>
<sequence>MASFNPTSTLLRPATEGAFSPPPAPPSPPSPPAPPTPAPFSDDARQQLWTVQETLHLLHLLTLSRNDDPIITPEQWSGCLGLLSTQLAQALEETEDPLAA</sequence>
<reference evidence="2 3" key="1">
    <citation type="submission" date="2017-02" db="EMBL/GenBank/DDBJ databases">
        <authorList>
            <person name="Peterson S.W."/>
        </authorList>
    </citation>
    <scope>NUCLEOTIDE SEQUENCE [LARGE SCALE GENOMIC DNA]</scope>
    <source>
        <strain evidence="2 3">P15</strain>
    </source>
</reference>
<evidence type="ECO:0000313" key="3">
    <source>
        <dbReference type="Proteomes" id="UP000190341"/>
    </source>
</evidence>
<organism evidence="2 3">
    <name type="scientific">Pseudoxanthomonas indica</name>
    <dbReference type="NCBI Taxonomy" id="428993"/>
    <lineage>
        <taxon>Bacteria</taxon>
        <taxon>Pseudomonadati</taxon>
        <taxon>Pseudomonadota</taxon>
        <taxon>Gammaproteobacteria</taxon>
        <taxon>Lysobacterales</taxon>
        <taxon>Lysobacteraceae</taxon>
        <taxon>Pseudoxanthomonas</taxon>
    </lineage>
</organism>
<gene>
    <name evidence="2" type="ORF">SAMN06296058_2054</name>
</gene>
<dbReference type="RefSeq" id="WP_139381488.1">
    <property type="nucleotide sequence ID" value="NZ_FUZV01000001.1"/>
</dbReference>
<dbReference type="AlphaFoldDB" id="A0A1T5KUQ8"/>
<dbReference type="EMBL" id="FUZV01000001">
    <property type="protein sequence ID" value="SKC67393.1"/>
    <property type="molecule type" value="Genomic_DNA"/>
</dbReference>
<feature type="compositionally biased region" description="Pro residues" evidence="1">
    <location>
        <begin position="20"/>
        <end position="38"/>
    </location>
</feature>